<dbReference type="EC" id="3.1.3.48" evidence="2"/>
<evidence type="ECO:0000259" key="9">
    <source>
        <dbReference type="PROSITE" id="PS50055"/>
    </source>
</evidence>
<protein>
    <recommendedName>
        <fullName evidence="2">protein-tyrosine-phosphatase</fullName>
        <ecNumber evidence="2">3.1.3.48</ecNumber>
    </recommendedName>
</protein>
<feature type="region of interest" description="Disordered" evidence="8">
    <location>
        <begin position="544"/>
        <end position="573"/>
    </location>
</feature>
<feature type="compositionally biased region" description="Pro residues" evidence="8">
    <location>
        <begin position="550"/>
        <end position="559"/>
    </location>
</feature>
<dbReference type="PRINTS" id="PR00700">
    <property type="entry name" value="PRTYPHPHTASE"/>
</dbReference>
<evidence type="ECO:0000313" key="12">
    <source>
        <dbReference type="Proteomes" id="UP000265040"/>
    </source>
</evidence>
<dbReference type="PROSITE" id="PS50055">
    <property type="entry name" value="TYR_PHOSPHATASE_PTP"/>
    <property type="match status" value="1"/>
</dbReference>
<keyword evidence="5" id="KW-0378">Hydrolase</keyword>
<gene>
    <name evidence="11" type="primary">PTPN22</name>
</gene>
<evidence type="ECO:0000256" key="4">
    <source>
        <dbReference type="ARBA" id="ARBA00022553"/>
    </source>
</evidence>
<name>A0A3Q1JJG2_ANATE</name>
<feature type="region of interest" description="Disordered" evidence="8">
    <location>
        <begin position="410"/>
        <end position="433"/>
    </location>
</feature>
<dbReference type="InterPro" id="IPR000242">
    <property type="entry name" value="PTP_cat"/>
</dbReference>
<dbReference type="FunFam" id="3.90.190.10:FF:000045">
    <property type="entry name" value="Tyrosine-protein phosphatase non-receptor type 12"/>
    <property type="match status" value="1"/>
</dbReference>
<dbReference type="InterPro" id="IPR029021">
    <property type="entry name" value="Prot-tyrosine_phosphatase-like"/>
</dbReference>
<comment type="subcellular location">
    <subcellularLocation>
        <location evidence="1">Cytoplasm</location>
    </subcellularLocation>
</comment>
<feature type="domain" description="Tyrosine specific protein phosphatases" evidence="10">
    <location>
        <begin position="209"/>
        <end position="286"/>
    </location>
</feature>
<dbReference type="PROSITE" id="PS50056">
    <property type="entry name" value="TYR_PHOSPHATASE_2"/>
    <property type="match status" value="1"/>
</dbReference>
<evidence type="ECO:0000256" key="2">
    <source>
        <dbReference type="ARBA" id="ARBA00013064"/>
    </source>
</evidence>
<keyword evidence="4" id="KW-0597">Phosphoprotein</keyword>
<proteinExistence type="inferred from homology"/>
<feature type="region of interest" description="Disordered" evidence="8">
    <location>
        <begin position="775"/>
        <end position="794"/>
    </location>
</feature>
<evidence type="ECO:0000256" key="6">
    <source>
        <dbReference type="ARBA" id="ARBA00022912"/>
    </source>
</evidence>
<dbReference type="OrthoDB" id="10253954at2759"/>
<dbReference type="PANTHER" id="PTHR45983">
    <property type="entry name" value="TYROSINE PHOSPHATSE N18, PUTATIVE-RELATED"/>
    <property type="match status" value="1"/>
</dbReference>
<dbReference type="GeneTree" id="ENSGT00940000167346"/>
<dbReference type="InterPro" id="IPR003595">
    <property type="entry name" value="Tyr_Pase_cat"/>
</dbReference>
<evidence type="ECO:0000256" key="1">
    <source>
        <dbReference type="ARBA" id="ARBA00004496"/>
    </source>
</evidence>
<evidence type="ECO:0000256" key="5">
    <source>
        <dbReference type="ARBA" id="ARBA00022801"/>
    </source>
</evidence>
<dbReference type="InterPro" id="IPR016130">
    <property type="entry name" value="Tyr_Pase_AS"/>
</dbReference>
<dbReference type="GO" id="GO:0005634">
    <property type="term" value="C:nucleus"/>
    <property type="evidence" value="ECO:0007669"/>
    <property type="project" value="TreeGrafter"/>
</dbReference>
<dbReference type="SUPFAM" id="SSF52799">
    <property type="entry name" value="(Phosphotyrosine protein) phosphatases II"/>
    <property type="match status" value="1"/>
</dbReference>
<feature type="domain" description="Tyrosine-protein phosphatase" evidence="9">
    <location>
        <begin position="30"/>
        <end position="295"/>
    </location>
</feature>
<dbReference type="SMART" id="SM00194">
    <property type="entry name" value="PTPc"/>
    <property type="match status" value="1"/>
</dbReference>
<dbReference type="GO" id="GO:0004726">
    <property type="term" value="F:non-membrane spanning protein tyrosine phosphatase activity"/>
    <property type="evidence" value="ECO:0007669"/>
    <property type="project" value="InterPro"/>
</dbReference>
<dbReference type="InterPro" id="IPR047170">
    <property type="entry name" value="PTN12/18/22"/>
</dbReference>
<keyword evidence="6" id="KW-0904">Protein phosphatase</keyword>
<sequence length="850" mass="95260">MEQQQAWILRGLVAQLKRQEAVDDESLHGIAGEFSRLKSLSTKIRTDRTYTSKTAEKPENIKKNRYKDIVPFDHSRVKLSLTTSKNDTDYINASFIKGVSGSRAYIATQGPLGHTVLDFLRMLWEYNIKVVVMACREFEMGKKKCECYWPQNQEPSFVCEPFTVYCDSEEKKGDYLTRTLRLTYRNCSRTLKQLHYVNWPDHGVPDTISPILEMLHEMRGYQAHDDIPICIHCSAGCGRTGVLCVIDYTWNLLKKQMIPPNFCIFDLVQNMRTQRPSVVQTKEQYDLVYRTIRLLFEQYLECMDAQAYRHEVQTVLPSANVPDTQCSHLREELDLLQQMQHLVEEERAHLQYHPPLASASENCITLKAKDKQISQQQRQLLQTADDAMFTTQELQNGLRTLPTLLDTSQRAPAAEERVQESNNISPLNRTPSPDVSEAVCLMVEDPYFDTPMSSPSSEETPMDSNEDTKQWALSPVFEAPSLCLNDQTLELTSAVSDNVEANTEEESPPPLPERTPESYVLAVDTAACERLVIIPPNAAAEAVRELGGSPPSPVPPLPERTPESYQLASDEAPVERKVNVTQAVDLNRIGMSSEWSGNSVQATTAAHNETKSWVRSKSLRVKMTDFTAPESNIDFDLAQNTSSRLHPLYPPLSPMTPLPIPQSAAEDSMNPPLPDRTPESFILSTCHGHEPTALPFQPLQTTQPSARFGVSSEWDGSSQPKKFLDVVKSRSKSVRAKSSGQEPLTAFRPLTQPPVVVAEGGSGQVSQHDMNLQLSLNSDTGNKSDKTNSKAMGRTKSLKFFRHKLKIKTAPPPLPTEPGTSAATSSLFKFGFGNRFGKPKGPRSYPETWI</sequence>
<dbReference type="GO" id="GO:0050868">
    <property type="term" value="P:negative regulation of T cell activation"/>
    <property type="evidence" value="ECO:0007669"/>
    <property type="project" value="TreeGrafter"/>
</dbReference>
<dbReference type="OMA" id="MSSEWFG"/>
<keyword evidence="3" id="KW-0963">Cytoplasm</keyword>
<dbReference type="Ensembl" id="ENSATET00000035776.3">
    <property type="protein sequence ID" value="ENSATEP00000035267.1"/>
    <property type="gene ID" value="ENSATEG00000024244.3"/>
</dbReference>
<feature type="compositionally biased region" description="Polar residues" evidence="8">
    <location>
        <begin position="420"/>
        <end position="433"/>
    </location>
</feature>
<evidence type="ECO:0000256" key="3">
    <source>
        <dbReference type="ARBA" id="ARBA00022490"/>
    </source>
</evidence>
<dbReference type="AlphaFoldDB" id="A0A3Q1JJG2"/>
<dbReference type="GO" id="GO:0050852">
    <property type="term" value="P:T cell receptor signaling pathway"/>
    <property type="evidence" value="ECO:0007669"/>
    <property type="project" value="TreeGrafter"/>
</dbReference>
<dbReference type="GO" id="GO:0005737">
    <property type="term" value="C:cytoplasm"/>
    <property type="evidence" value="ECO:0007669"/>
    <property type="project" value="UniProtKB-SubCell"/>
</dbReference>
<dbReference type="Pfam" id="PF00102">
    <property type="entry name" value="Y_phosphatase"/>
    <property type="match status" value="1"/>
</dbReference>
<accession>A0A3Q1JJG2</accession>
<dbReference type="RefSeq" id="XP_026223156.1">
    <property type="nucleotide sequence ID" value="XM_026367371.1"/>
</dbReference>
<evidence type="ECO:0000259" key="10">
    <source>
        <dbReference type="PROSITE" id="PS50056"/>
    </source>
</evidence>
<reference evidence="11" key="2">
    <citation type="submission" date="2025-08" db="UniProtKB">
        <authorList>
            <consortium name="Ensembl"/>
        </authorList>
    </citation>
    <scope>IDENTIFICATION</scope>
</reference>
<dbReference type="PROSITE" id="PS00383">
    <property type="entry name" value="TYR_PHOSPHATASE_1"/>
    <property type="match status" value="1"/>
</dbReference>
<keyword evidence="12" id="KW-1185">Reference proteome</keyword>
<dbReference type="GeneID" id="113167044"/>
<dbReference type="SMART" id="SM00404">
    <property type="entry name" value="PTPc_motif"/>
    <property type="match status" value="1"/>
</dbReference>
<evidence type="ECO:0000256" key="7">
    <source>
        <dbReference type="ARBA" id="ARBA00034734"/>
    </source>
</evidence>
<comment type="similarity">
    <text evidence="7">Belongs to the protein-tyrosine phosphatase family. Non-receptor class 4 subfamily.</text>
</comment>
<dbReference type="InterPro" id="IPR000387">
    <property type="entry name" value="Tyr_Pase_dom"/>
</dbReference>
<evidence type="ECO:0000313" key="11">
    <source>
        <dbReference type="Ensembl" id="ENSATEP00000035267.1"/>
    </source>
</evidence>
<reference evidence="11" key="1">
    <citation type="submission" date="2021-04" db="EMBL/GenBank/DDBJ databases">
        <authorList>
            <consortium name="Wellcome Sanger Institute Data Sharing"/>
        </authorList>
    </citation>
    <scope>NUCLEOTIDE SEQUENCE [LARGE SCALE GENOMIC DNA]</scope>
</reference>
<dbReference type="Proteomes" id="UP000265040">
    <property type="component" value="Chromosome 7"/>
</dbReference>
<dbReference type="Gene3D" id="3.90.190.10">
    <property type="entry name" value="Protein tyrosine phosphatase superfamily"/>
    <property type="match status" value="1"/>
</dbReference>
<reference evidence="11" key="3">
    <citation type="submission" date="2025-09" db="UniProtKB">
        <authorList>
            <consortium name="Ensembl"/>
        </authorList>
    </citation>
    <scope>IDENTIFICATION</scope>
</reference>
<organism evidence="11 12">
    <name type="scientific">Anabas testudineus</name>
    <name type="common">Climbing perch</name>
    <name type="synonym">Anthias testudineus</name>
    <dbReference type="NCBI Taxonomy" id="64144"/>
    <lineage>
        <taxon>Eukaryota</taxon>
        <taxon>Metazoa</taxon>
        <taxon>Chordata</taxon>
        <taxon>Craniata</taxon>
        <taxon>Vertebrata</taxon>
        <taxon>Euteleostomi</taxon>
        <taxon>Actinopterygii</taxon>
        <taxon>Neopterygii</taxon>
        <taxon>Teleostei</taxon>
        <taxon>Neoteleostei</taxon>
        <taxon>Acanthomorphata</taxon>
        <taxon>Anabantaria</taxon>
        <taxon>Anabantiformes</taxon>
        <taxon>Anabantoidei</taxon>
        <taxon>Anabantidae</taxon>
        <taxon>Anabas</taxon>
    </lineage>
</organism>
<dbReference type="PANTHER" id="PTHR45983:SF1">
    <property type="entry name" value="TYROSINE-PROTEIN PHOSPHATASE NON-RECEPTOR TYPE 22"/>
    <property type="match status" value="1"/>
</dbReference>
<evidence type="ECO:0000256" key="8">
    <source>
        <dbReference type="SAM" id="MobiDB-lite"/>
    </source>
</evidence>
<dbReference type="InParanoid" id="A0A3Q1JJG2"/>